<evidence type="ECO:0000259" key="1">
    <source>
        <dbReference type="Pfam" id="PF07727"/>
    </source>
</evidence>
<dbReference type="InterPro" id="IPR013103">
    <property type="entry name" value="RVT_2"/>
</dbReference>
<organism evidence="2 3">
    <name type="scientific">Dendrobium catenatum</name>
    <dbReference type="NCBI Taxonomy" id="906689"/>
    <lineage>
        <taxon>Eukaryota</taxon>
        <taxon>Viridiplantae</taxon>
        <taxon>Streptophyta</taxon>
        <taxon>Embryophyta</taxon>
        <taxon>Tracheophyta</taxon>
        <taxon>Spermatophyta</taxon>
        <taxon>Magnoliopsida</taxon>
        <taxon>Liliopsida</taxon>
        <taxon>Asparagales</taxon>
        <taxon>Orchidaceae</taxon>
        <taxon>Epidendroideae</taxon>
        <taxon>Malaxideae</taxon>
        <taxon>Dendrobiinae</taxon>
        <taxon>Dendrobium</taxon>
    </lineage>
</organism>
<dbReference type="EMBL" id="KZ503341">
    <property type="protein sequence ID" value="PKU65510.1"/>
    <property type="molecule type" value="Genomic_DNA"/>
</dbReference>
<evidence type="ECO:0000313" key="2">
    <source>
        <dbReference type="EMBL" id="PKU65510.1"/>
    </source>
</evidence>
<reference evidence="2 3" key="2">
    <citation type="journal article" date="2017" name="Nature">
        <title>The Apostasia genome and the evolution of orchids.</title>
        <authorList>
            <person name="Zhang G.Q."/>
            <person name="Liu K.W."/>
            <person name="Li Z."/>
            <person name="Lohaus R."/>
            <person name="Hsiao Y.Y."/>
            <person name="Niu S.C."/>
            <person name="Wang J.Y."/>
            <person name="Lin Y.C."/>
            <person name="Xu Q."/>
            <person name="Chen L.J."/>
            <person name="Yoshida K."/>
            <person name="Fujiwara S."/>
            <person name="Wang Z.W."/>
            <person name="Zhang Y.Q."/>
            <person name="Mitsuda N."/>
            <person name="Wang M."/>
            <person name="Liu G.H."/>
            <person name="Pecoraro L."/>
            <person name="Huang H.X."/>
            <person name="Xiao X.J."/>
            <person name="Lin M."/>
            <person name="Wu X.Y."/>
            <person name="Wu W.L."/>
            <person name="Chen Y.Y."/>
            <person name="Chang S.B."/>
            <person name="Sakamoto S."/>
            <person name="Ohme-Takagi M."/>
            <person name="Yagi M."/>
            <person name="Zeng S.J."/>
            <person name="Shen C.Y."/>
            <person name="Yeh C.M."/>
            <person name="Luo Y.B."/>
            <person name="Tsai W.C."/>
            <person name="Van de Peer Y."/>
            <person name="Liu Z.J."/>
        </authorList>
    </citation>
    <scope>NUCLEOTIDE SEQUENCE [LARGE SCALE GENOMIC DNA]</scope>
    <source>
        <tissue evidence="2">The whole plant</tissue>
    </source>
</reference>
<dbReference type="SUPFAM" id="SSF56672">
    <property type="entry name" value="DNA/RNA polymerases"/>
    <property type="match status" value="1"/>
</dbReference>
<dbReference type="Proteomes" id="UP000233837">
    <property type="component" value="Unassembled WGS sequence"/>
</dbReference>
<proteinExistence type="predicted"/>
<dbReference type="PANTHER" id="PTHR11439:SF483">
    <property type="entry name" value="PEPTIDE SYNTHASE GLIP-LIKE, PUTATIVE (AFU_ORTHOLOGUE AFUA_3G12920)-RELATED"/>
    <property type="match status" value="1"/>
</dbReference>
<keyword evidence="3" id="KW-1185">Reference proteome</keyword>
<dbReference type="Pfam" id="PF07727">
    <property type="entry name" value="RVT_2"/>
    <property type="match status" value="1"/>
</dbReference>
<evidence type="ECO:0000313" key="3">
    <source>
        <dbReference type="Proteomes" id="UP000233837"/>
    </source>
</evidence>
<gene>
    <name evidence="2" type="ORF">MA16_Dca012232</name>
</gene>
<name>A0A2I0VQ29_9ASPA</name>
<dbReference type="CDD" id="cd09272">
    <property type="entry name" value="RNase_HI_RT_Ty1"/>
    <property type="match status" value="1"/>
</dbReference>
<sequence>MLTRRQTGHLKPKKVFDLLAVQDSQSSPTSYKAALQLPQWRKAMSEEFMALQRQGTWQLTPLPPNTPVLGSKWTYRTKLNPDGSIARYKARLVAQGFKQQHGVNYEQTFSPVAKMPTIRVLLTISTQRGWPIHQLDINNAFLHGELHEDVYILQPQGFIDPKLPNHVCKLVKAIYGLKQAPRQWFHKLTSFLISFGFHFSKADPSLLLYNKNGISIYFLAYVNDILLTGNHPPTMQQLLNQLQQTFSLKKMQNVDLFLGIQIQQTAHGLFLHQSHYARELIHSAGLDNSKPVSTPISAKCPKISSDTAPYDNITQYRQLAGSLQYLTVTRPDIAFATNLICQQMHCPTVSDFKRLKRLLRYIKGTQTHGLPITPSPLILTTFADADWASNTEDRKSITGFCSYLGSTLISWSVKKQSTVAKSSTEAKYRALAAATSDVIWLKRLLNDFSAPQSKPTPIFCDNVSAIALSNNPIFHARTKHIEIDHHFISDHIQRQAIAITHINSFDQPADILTKPLTGNRFANLRSKLTITSSDDQFEGGC</sequence>
<reference evidence="2 3" key="1">
    <citation type="journal article" date="2016" name="Sci. Rep.">
        <title>The Dendrobium catenatum Lindl. genome sequence provides insights into polysaccharide synthase, floral development and adaptive evolution.</title>
        <authorList>
            <person name="Zhang G.Q."/>
            <person name="Xu Q."/>
            <person name="Bian C."/>
            <person name="Tsai W.C."/>
            <person name="Yeh C.M."/>
            <person name="Liu K.W."/>
            <person name="Yoshida K."/>
            <person name="Zhang L.S."/>
            <person name="Chang S.B."/>
            <person name="Chen F."/>
            <person name="Shi Y."/>
            <person name="Su Y.Y."/>
            <person name="Zhang Y.Q."/>
            <person name="Chen L.J."/>
            <person name="Yin Y."/>
            <person name="Lin M."/>
            <person name="Huang H."/>
            <person name="Deng H."/>
            <person name="Wang Z.W."/>
            <person name="Zhu S.L."/>
            <person name="Zhao X."/>
            <person name="Deng C."/>
            <person name="Niu S.C."/>
            <person name="Huang J."/>
            <person name="Wang M."/>
            <person name="Liu G.H."/>
            <person name="Yang H.J."/>
            <person name="Xiao X.J."/>
            <person name="Hsiao Y.Y."/>
            <person name="Wu W.L."/>
            <person name="Chen Y.Y."/>
            <person name="Mitsuda N."/>
            <person name="Ohme-Takagi M."/>
            <person name="Luo Y.B."/>
            <person name="Van de Peer Y."/>
            <person name="Liu Z.J."/>
        </authorList>
    </citation>
    <scope>NUCLEOTIDE SEQUENCE [LARGE SCALE GENOMIC DNA]</scope>
    <source>
        <tissue evidence="2">The whole plant</tissue>
    </source>
</reference>
<dbReference type="InterPro" id="IPR043502">
    <property type="entry name" value="DNA/RNA_pol_sf"/>
</dbReference>
<dbReference type="PANTHER" id="PTHR11439">
    <property type="entry name" value="GAG-POL-RELATED RETROTRANSPOSON"/>
    <property type="match status" value="1"/>
</dbReference>
<accession>A0A2I0VQ29</accession>
<dbReference type="AlphaFoldDB" id="A0A2I0VQ29"/>
<feature type="domain" description="Reverse transcriptase Ty1/copia-type" evidence="1">
    <location>
        <begin position="56"/>
        <end position="297"/>
    </location>
</feature>
<protein>
    <submittedName>
        <fullName evidence="2">Retrovirus-related Pol polyprotein from transposon TNT 1-94</fullName>
    </submittedName>
</protein>